<dbReference type="InterPro" id="IPR006309">
    <property type="entry name" value="DnaQ_proteo"/>
</dbReference>
<sequence>MSRQIFIDTETTGFDFKIGNRIVEFGAVEVIDRKITGNTLHFYCNPNFEVEAGALAIHGLTNEFLADKPTFDEKVDDMIGFLRDAEIIIHNAAFDVPFINWELNLLKNNKYGKLEDHVANIVDSLEVARKKHPLQKNNLDALCKRYAIRNDHRTFHGALLDSELLADVYLAMTGGQTKLSLQTSKSATKDSADIDFERLNLRQASVSNLAEHDKYLQGILKLEEEIRW</sequence>
<evidence type="ECO:0000256" key="5">
    <source>
        <dbReference type="ARBA" id="ARBA00022695"/>
    </source>
</evidence>
<feature type="binding site" evidence="16">
    <location>
        <position position="58"/>
    </location>
    <ligand>
        <name>substrate</name>
    </ligand>
</feature>
<evidence type="ECO:0000256" key="16">
    <source>
        <dbReference type="PIRSR" id="PIRSR606309-2"/>
    </source>
</evidence>
<dbReference type="GO" id="GO:0003887">
    <property type="term" value="F:DNA-directed DNA polymerase activity"/>
    <property type="evidence" value="ECO:0007669"/>
    <property type="project" value="UniProtKB-KW"/>
</dbReference>
<comment type="function">
    <text evidence="18">DNA polymerase III is a complex, multichain enzyme responsible for most of the replicative synthesis in bacteria. The epsilon subunit contain the editing function and is a proofreading 3'-5' exonuclease.</text>
</comment>
<comment type="cofactor">
    <cofactor evidence="17">
        <name>Mg(2+)</name>
        <dbReference type="ChEBI" id="CHEBI:18420"/>
    </cofactor>
    <cofactor evidence="17">
        <name>Mn(2+)</name>
        <dbReference type="ChEBI" id="CHEBI:29035"/>
    </cofactor>
    <text evidence="17">Binds 2 divalent metal cations. Magnesium or manganese.</text>
</comment>
<keyword evidence="4 18" id="KW-0808">Transferase</keyword>
<evidence type="ECO:0000256" key="1">
    <source>
        <dbReference type="ARBA" id="ARBA00001936"/>
    </source>
</evidence>
<dbReference type="GO" id="GO:0008408">
    <property type="term" value="F:3'-5' exonuclease activity"/>
    <property type="evidence" value="ECO:0007669"/>
    <property type="project" value="TreeGrafter"/>
</dbReference>
<evidence type="ECO:0000256" key="17">
    <source>
        <dbReference type="PIRSR" id="PIRSR606309-3"/>
    </source>
</evidence>
<proteinExistence type="predicted"/>
<dbReference type="RefSeq" id="WP_172106590.1">
    <property type="nucleotide sequence ID" value="NZ_CP038017.1"/>
</dbReference>
<keyword evidence="13 17" id="KW-0464">Manganese</keyword>
<evidence type="ECO:0000256" key="12">
    <source>
        <dbReference type="ARBA" id="ARBA00022932"/>
    </source>
</evidence>
<dbReference type="EMBL" id="CP038017">
    <property type="protein sequence ID" value="QIV94448.1"/>
    <property type="molecule type" value="Genomic_DNA"/>
</dbReference>
<evidence type="ECO:0000256" key="2">
    <source>
        <dbReference type="ARBA" id="ARBA00012417"/>
    </source>
</evidence>
<dbReference type="PANTHER" id="PTHR30231">
    <property type="entry name" value="DNA POLYMERASE III SUBUNIT EPSILON"/>
    <property type="match status" value="1"/>
</dbReference>
<dbReference type="Proteomes" id="UP000503320">
    <property type="component" value="Chromosome"/>
</dbReference>
<evidence type="ECO:0000313" key="21">
    <source>
        <dbReference type="Proteomes" id="UP000503320"/>
    </source>
</evidence>
<keyword evidence="7 18" id="KW-0540">Nuclease</keyword>
<dbReference type="CDD" id="cd06131">
    <property type="entry name" value="DNA_pol_III_epsilon_Ecoli_like"/>
    <property type="match status" value="1"/>
</dbReference>
<dbReference type="Pfam" id="PF00929">
    <property type="entry name" value="RNase_T"/>
    <property type="match status" value="1"/>
</dbReference>
<dbReference type="EC" id="2.7.7.7" evidence="2 18"/>
<evidence type="ECO:0000256" key="4">
    <source>
        <dbReference type="ARBA" id="ARBA00022679"/>
    </source>
</evidence>
<evidence type="ECO:0000256" key="8">
    <source>
        <dbReference type="ARBA" id="ARBA00022723"/>
    </source>
</evidence>
<evidence type="ECO:0000313" key="20">
    <source>
        <dbReference type="EMBL" id="QIV94448.1"/>
    </source>
</evidence>
<dbReference type="PANTHER" id="PTHR30231:SF41">
    <property type="entry name" value="DNA POLYMERASE III SUBUNIT EPSILON"/>
    <property type="match status" value="1"/>
</dbReference>
<evidence type="ECO:0000259" key="19">
    <source>
        <dbReference type="SMART" id="SM00479"/>
    </source>
</evidence>
<dbReference type="Gene3D" id="3.30.420.10">
    <property type="entry name" value="Ribonuclease H-like superfamily/Ribonuclease H"/>
    <property type="match status" value="1"/>
</dbReference>
<feature type="binding site" evidence="16">
    <location>
        <position position="8"/>
    </location>
    <ligand>
        <name>substrate</name>
    </ligand>
</feature>
<evidence type="ECO:0000256" key="13">
    <source>
        <dbReference type="ARBA" id="ARBA00023211"/>
    </source>
</evidence>
<evidence type="ECO:0000256" key="18">
    <source>
        <dbReference type="RuleBase" id="RU364087"/>
    </source>
</evidence>
<dbReference type="SMART" id="SM00479">
    <property type="entry name" value="EXOIII"/>
    <property type="match status" value="1"/>
</dbReference>
<keyword evidence="8 17" id="KW-0479">Metal-binding</keyword>
<dbReference type="InterPro" id="IPR036397">
    <property type="entry name" value="RNaseH_sf"/>
</dbReference>
<dbReference type="NCBIfam" id="TIGR00573">
    <property type="entry name" value="dnaq"/>
    <property type="match status" value="1"/>
</dbReference>
<evidence type="ECO:0000256" key="10">
    <source>
        <dbReference type="ARBA" id="ARBA00022839"/>
    </source>
</evidence>
<keyword evidence="6 18" id="KW-0235">DNA replication</keyword>
<reference evidence="20 21" key="1">
    <citation type="submission" date="2019-03" db="EMBL/GenBank/DDBJ databases">
        <title>Complete Genome Sequence of Allofrancisella frigidaquae Strain SYSU 10HL1970 Isolated from Water-Cooling Systems in China.</title>
        <authorList>
            <person name="Ohrman C."/>
            <person name="Uneklint I."/>
            <person name="Sjodin A."/>
        </authorList>
    </citation>
    <scope>NUCLEOTIDE SEQUENCE [LARGE SCALE GENOMIC DNA]</scope>
    <source>
        <strain evidence="20 21">SYSU 10HL1970</strain>
    </source>
</reference>
<keyword evidence="12 18" id="KW-0239">DNA-directed DNA polymerase</keyword>
<evidence type="ECO:0000256" key="9">
    <source>
        <dbReference type="ARBA" id="ARBA00022801"/>
    </source>
</evidence>
<dbReference type="NCBIfam" id="NF004316">
    <property type="entry name" value="PRK05711.1"/>
    <property type="match status" value="1"/>
</dbReference>
<evidence type="ECO:0000256" key="6">
    <source>
        <dbReference type="ARBA" id="ARBA00022705"/>
    </source>
</evidence>
<evidence type="ECO:0000256" key="7">
    <source>
        <dbReference type="ARBA" id="ARBA00022722"/>
    </source>
</evidence>
<dbReference type="GO" id="GO:0005829">
    <property type="term" value="C:cytosol"/>
    <property type="evidence" value="ECO:0007669"/>
    <property type="project" value="TreeGrafter"/>
</dbReference>
<organism evidence="20 21">
    <name type="scientific">Allofrancisella frigidaquae</name>
    <dbReference type="NCBI Taxonomy" id="1085644"/>
    <lineage>
        <taxon>Bacteria</taxon>
        <taxon>Pseudomonadati</taxon>
        <taxon>Pseudomonadota</taxon>
        <taxon>Gammaproteobacteria</taxon>
        <taxon>Thiotrichales</taxon>
        <taxon>Francisellaceae</taxon>
        <taxon>Allofrancisella</taxon>
    </lineage>
</organism>
<keyword evidence="5 18" id="KW-0548">Nucleotidyltransferase</keyword>
<dbReference type="SUPFAM" id="SSF53098">
    <property type="entry name" value="Ribonuclease H-like"/>
    <property type="match status" value="1"/>
</dbReference>
<dbReference type="FunFam" id="3.30.420.10:FF:000012">
    <property type="entry name" value="DNA polymerase III subunit epsilon"/>
    <property type="match status" value="1"/>
</dbReference>
<dbReference type="InterPro" id="IPR006054">
    <property type="entry name" value="DnaQ"/>
</dbReference>
<keyword evidence="9 18" id="KW-0378">Hydrolase</keyword>
<name>A0A6M3HTD4_9GAMM</name>
<evidence type="ECO:0000256" key="14">
    <source>
        <dbReference type="ARBA" id="ARBA00049244"/>
    </source>
</evidence>
<dbReference type="GO" id="GO:0003677">
    <property type="term" value="F:DNA binding"/>
    <property type="evidence" value="ECO:0007669"/>
    <property type="project" value="InterPro"/>
</dbReference>
<feature type="binding site" evidence="16">
    <location>
        <position position="10"/>
    </location>
    <ligand>
        <name>substrate</name>
    </ligand>
</feature>
<feature type="binding site" evidence="16">
    <location>
        <position position="161"/>
    </location>
    <ligand>
        <name>substrate</name>
    </ligand>
</feature>
<dbReference type="KEGG" id="afri:E3E15_03370"/>
<feature type="domain" description="Exonuclease" evidence="19">
    <location>
        <begin position="3"/>
        <end position="178"/>
    </location>
</feature>
<feature type="binding site" evidence="17">
    <location>
        <position position="10"/>
    </location>
    <ligand>
        <name>a divalent metal cation</name>
        <dbReference type="ChEBI" id="CHEBI:60240"/>
        <label>1</label>
        <note>catalytic</note>
    </ligand>
</feature>
<feature type="active site" description="Proton acceptor" evidence="15">
    <location>
        <position position="156"/>
    </location>
</feature>
<dbReference type="AlphaFoldDB" id="A0A6M3HTD4"/>
<dbReference type="InterPro" id="IPR012337">
    <property type="entry name" value="RNaseH-like_sf"/>
</dbReference>
<dbReference type="GO" id="GO:0045004">
    <property type="term" value="P:DNA replication proofreading"/>
    <property type="evidence" value="ECO:0007669"/>
    <property type="project" value="TreeGrafter"/>
</dbReference>
<evidence type="ECO:0000256" key="11">
    <source>
        <dbReference type="ARBA" id="ARBA00022842"/>
    </source>
</evidence>
<comment type="catalytic activity">
    <reaction evidence="14 18">
        <text>DNA(n) + a 2'-deoxyribonucleoside 5'-triphosphate = DNA(n+1) + diphosphate</text>
        <dbReference type="Rhea" id="RHEA:22508"/>
        <dbReference type="Rhea" id="RHEA-COMP:17339"/>
        <dbReference type="Rhea" id="RHEA-COMP:17340"/>
        <dbReference type="ChEBI" id="CHEBI:33019"/>
        <dbReference type="ChEBI" id="CHEBI:61560"/>
        <dbReference type="ChEBI" id="CHEBI:173112"/>
        <dbReference type="EC" id="2.7.7.7"/>
    </reaction>
</comment>
<keyword evidence="21" id="KW-1185">Reference proteome</keyword>
<comment type="subunit">
    <text evidence="18">DNA polymerase III contains a core (composed of alpha, epsilon and theta chains) that associates with a tau subunit. This core dimerizes to form the POLIII' complex. PolIII' associates with the gamma complex (composed of gamma, delta, delta', psi and chi chains) and with the beta chain to form the complete DNA polymerase III complex.</text>
</comment>
<dbReference type="InterPro" id="IPR013520">
    <property type="entry name" value="Ribonucl_H"/>
</dbReference>
<keyword evidence="11 17" id="KW-0460">Magnesium</keyword>
<evidence type="ECO:0000256" key="15">
    <source>
        <dbReference type="PIRSR" id="PIRSR606309-1"/>
    </source>
</evidence>
<accession>A0A6M3HTD4</accession>
<gene>
    <name evidence="18 20" type="primary">dnaQ</name>
    <name evidence="20" type="ORF">E3E15_03370</name>
</gene>
<feature type="binding site" evidence="17">
    <location>
        <position position="8"/>
    </location>
    <ligand>
        <name>a divalent metal cation</name>
        <dbReference type="ChEBI" id="CHEBI:60240"/>
        <label>1</label>
        <note>catalytic</note>
    </ligand>
</feature>
<protein>
    <recommendedName>
        <fullName evidence="3 18">DNA polymerase III subunit epsilon</fullName>
        <ecNumber evidence="2 18">2.7.7.7</ecNumber>
    </recommendedName>
</protein>
<feature type="binding site" evidence="17">
    <location>
        <position position="161"/>
    </location>
    <ligand>
        <name>a divalent metal cation</name>
        <dbReference type="ChEBI" id="CHEBI:60240"/>
        <label>1</label>
        <note>catalytic</note>
    </ligand>
</feature>
<keyword evidence="10 18" id="KW-0269">Exonuclease</keyword>
<dbReference type="NCBIfam" id="TIGR01406">
    <property type="entry name" value="dnaQ_proteo"/>
    <property type="match status" value="1"/>
</dbReference>
<dbReference type="GO" id="GO:0046872">
    <property type="term" value="F:metal ion binding"/>
    <property type="evidence" value="ECO:0007669"/>
    <property type="project" value="UniProtKB-KW"/>
</dbReference>
<evidence type="ECO:0000256" key="3">
    <source>
        <dbReference type="ARBA" id="ARBA00020352"/>
    </source>
</evidence>
<comment type="cofactor">
    <cofactor evidence="1 18">
        <name>Mn(2+)</name>
        <dbReference type="ChEBI" id="CHEBI:29035"/>
    </cofactor>
</comment>